<keyword evidence="3" id="KW-0418">Kinase</keyword>
<comment type="caution">
    <text evidence="6">The sequence shown here is derived from an EMBL/GenBank/DDBJ whole genome shotgun (WGS) entry which is preliminary data.</text>
</comment>
<comment type="similarity">
    <text evidence="1">Belongs to the HipA Ser/Thr kinase family.</text>
</comment>
<dbReference type="PANTHER" id="PTHR37419:SF1">
    <property type="entry name" value="SERINE_THREONINE-PROTEIN KINASE TOXIN HIPA"/>
    <property type="match status" value="1"/>
</dbReference>
<dbReference type="InterPro" id="IPR017508">
    <property type="entry name" value="HipA_N1"/>
</dbReference>
<gene>
    <name evidence="6" type="ORF">GCM10023220_55890</name>
</gene>
<feature type="domain" description="HipA-like C-terminal" evidence="4">
    <location>
        <begin position="131"/>
        <end position="369"/>
    </location>
</feature>
<organism evidence="6 7">
    <name type="scientific">Streptomyces ziwulingensis</name>
    <dbReference type="NCBI Taxonomy" id="1045501"/>
    <lineage>
        <taxon>Bacteria</taxon>
        <taxon>Bacillati</taxon>
        <taxon>Actinomycetota</taxon>
        <taxon>Actinomycetes</taxon>
        <taxon>Kitasatosporales</taxon>
        <taxon>Streptomycetaceae</taxon>
        <taxon>Streptomyces</taxon>
    </lineage>
</organism>
<keyword evidence="7" id="KW-1185">Reference proteome</keyword>
<evidence type="ECO:0000313" key="6">
    <source>
        <dbReference type="EMBL" id="GAA4816392.1"/>
    </source>
</evidence>
<dbReference type="PANTHER" id="PTHR37419">
    <property type="entry name" value="SERINE/THREONINE-PROTEIN KINASE TOXIN HIPA"/>
    <property type="match status" value="1"/>
</dbReference>
<dbReference type="Pfam" id="PF07804">
    <property type="entry name" value="HipA_C"/>
    <property type="match status" value="1"/>
</dbReference>
<name>A0ABP9CX83_9ACTN</name>
<accession>A0ABP9CX83</accession>
<dbReference type="InterPro" id="IPR012893">
    <property type="entry name" value="HipA-like_C"/>
</dbReference>
<dbReference type="NCBIfam" id="TIGR03071">
    <property type="entry name" value="couple_hipA"/>
    <property type="match status" value="1"/>
</dbReference>
<dbReference type="Proteomes" id="UP001501265">
    <property type="component" value="Unassembled WGS sequence"/>
</dbReference>
<proteinExistence type="inferred from homology"/>
<dbReference type="Pfam" id="PF13657">
    <property type="entry name" value="Couple_hipA"/>
    <property type="match status" value="1"/>
</dbReference>
<dbReference type="InterPro" id="IPR052028">
    <property type="entry name" value="HipA_Ser/Thr_kinase"/>
</dbReference>
<evidence type="ECO:0000259" key="5">
    <source>
        <dbReference type="Pfam" id="PF13657"/>
    </source>
</evidence>
<evidence type="ECO:0000256" key="1">
    <source>
        <dbReference type="ARBA" id="ARBA00010164"/>
    </source>
</evidence>
<protein>
    <submittedName>
        <fullName evidence="6">HipA domain-containing protein</fullName>
    </submittedName>
</protein>
<evidence type="ECO:0000256" key="3">
    <source>
        <dbReference type="ARBA" id="ARBA00022777"/>
    </source>
</evidence>
<evidence type="ECO:0000256" key="2">
    <source>
        <dbReference type="ARBA" id="ARBA00022679"/>
    </source>
</evidence>
<dbReference type="EMBL" id="BAABIG010000062">
    <property type="protein sequence ID" value="GAA4816392.1"/>
    <property type="molecule type" value="Genomic_DNA"/>
</dbReference>
<reference evidence="7" key="1">
    <citation type="journal article" date="2019" name="Int. J. Syst. Evol. Microbiol.">
        <title>The Global Catalogue of Microorganisms (GCM) 10K type strain sequencing project: providing services to taxonomists for standard genome sequencing and annotation.</title>
        <authorList>
            <consortium name="The Broad Institute Genomics Platform"/>
            <consortium name="The Broad Institute Genome Sequencing Center for Infectious Disease"/>
            <person name="Wu L."/>
            <person name="Ma J."/>
        </authorList>
    </citation>
    <scope>NUCLEOTIDE SEQUENCE [LARGE SCALE GENOMIC DNA]</scope>
    <source>
        <strain evidence="7">JCM 18081</strain>
    </source>
</reference>
<keyword evidence="2" id="KW-0808">Transferase</keyword>
<feature type="domain" description="HipA N-terminal subdomain 1" evidence="5">
    <location>
        <begin position="8"/>
        <end position="105"/>
    </location>
</feature>
<evidence type="ECO:0000259" key="4">
    <source>
        <dbReference type="Pfam" id="PF07804"/>
    </source>
</evidence>
<sequence length="398" mass="43833">MQRDVTASVFLRERRIGVLGYHDGNTWFEYQDLSADHPVLGQGFERDPRKRRTASGSVPEWFANLLPETGSGLRQQIAHELGKQKIHDFVLLSHLGDDLPGAVRVVPDVPLHGLPDHESTDDCAHDHALRFSLAGVQPKFSMRYEGKALVLPATGIGGDWIVKLADQRFSGVPANEHAMLQWAGRSGIDVPESRLVVGADMQNLPVGSIDPGEQALAVSRFDRAGSEGRVHQEDFAQVREVAIDAKYEKATYEGIGRVIRAVCPPKDTIEYVRRLVAVVVMGNADAHLKNWTLRYPDGRQARLSPAYDLVCVTAYPKIDPKLAFPLGGTVRSEAVTRHNFLGLSPALGLPEEQIVDTVAETADAMASSWPSVRRDFPVPDFVTATINDRLRTLPLLHP</sequence>
<evidence type="ECO:0000313" key="7">
    <source>
        <dbReference type="Proteomes" id="UP001501265"/>
    </source>
</evidence>
<dbReference type="RefSeq" id="WP_345623161.1">
    <property type="nucleotide sequence ID" value="NZ_BAABIG010000062.1"/>
</dbReference>